<dbReference type="PROSITE" id="PS51633">
    <property type="entry name" value="CXC"/>
    <property type="match status" value="1"/>
</dbReference>
<evidence type="ECO:0000256" key="7">
    <source>
        <dbReference type="ARBA" id="ARBA00048568"/>
    </source>
</evidence>
<reference evidence="10 11" key="1">
    <citation type="submission" date="2016-04" db="EMBL/GenBank/DDBJ databases">
        <title>The genome of Intoshia linei affirms orthonectids as highly simplified spiralians.</title>
        <authorList>
            <person name="Mikhailov K.V."/>
            <person name="Slusarev G.S."/>
            <person name="Nikitin M.A."/>
            <person name="Logacheva M.D."/>
            <person name="Penin A."/>
            <person name="Aleoshin V."/>
            <person name="Panchin Y.V."/>
        </authorList>
    </citation>
    <scope>NUCLEOTIDE SEQUENCE [LARGE SCALE GENOMIC DNA]</scope>
    <source>
        <strain evidence="10">Intl2013</strain>
        <tissue evidence="10">Whole animal</tissue>
    </source>
</reference>
<keyword evidence="6" id="KW-0804">Transcription</keyword>
<protein>
    <recommendedName>
        <fullName evidence="1">[histone H3]-lysine(27) N-trimethyltransferase</fullName>
        <ecNumber evidence="1">2.1.1.356</ecNumber>
    </recommendedName>
</protein>
<keyword evidence="4" id="KW-0949">S-adenosyl-L-methionine</keyword>
<dbReference type="InterPro" id="IPR048358">
    <property type="entry name" value="EZH1/2_MCSS"/>
</dbReference>
<evidence type="ECO:0000259" key="9">
    <source>
        <dbReference type="PROSITE" id="PS51633"/>
    </source>
</evidence>
<accession>A0A177B137</accession>
<keyword evidence="3" id="KW-0808">Transferase</keyword>
<sequence length="680" mass="78712">MIDKNGSNIESTIKNKLINIINERKKFESKLKETHWKDNINFTLNLPDIKSRNEIKFSENLDTINLHAISKSVTIKKKYYKGATVELDKVHPLPSLFNWSYLSDNFKVVDEPILCNVPYISDEEDQADIANHSKIATSSSDEFREYKLKKNLYQADRLHNEEFIQDLMGCYNFDNNDNFINAKFFPCLNKTDFLIWVQFCFDHCKIKFNIKESSPNIENLFKIDSSFSRGSLVSNDSVDSNVSNDCIFNFICKALNYDNLKCSAFKKSILNVYNNNDNVDSCQTVDDVLAENFQTRRSYCTSSYRNLFCRRCYKYDCFKHDTPNSIPYVYSKFIHPGIKPVVFCSDQCHKIPNIYYNFDLEKTVSLSKEQLDKLILMYSIFKSDICALTKCFDTQFSCIDIYKWINFYREKFDDLNSRRVSPTNKRNKPHLTYKKNNKKSIIPEANYIPCNHKESTANCNSSCICMRSKTFCEKFCNCSSKCSNRFAGCLCSGSCDSKKCPCFAALRECDPDLCFACGANSHDTNNLCKNNSLQRNLIKNLLVARSDVAGWGCFTNQKFKKYDFISEYCGELITQDEAERRGKIYDRYKCSFLFNLNNDYSVDASRKGNSIRFANHSTNSNCEARVMMVNGDHRIGIYAKRDLKSGEELFFDYRIENSASQNYVVRKVIITSRAISVTNG</sequence>
<dbReference type="InterPro" id="IPR001214">
    <property type="entry name" value="SET_dom"/>
</dbReference>
<dbReference type="Pfam" id="PF21358">
    <property type="entry name" value="Ezh2_MCSS"/>
    <property type="match status" value="1"/>
</dbReference>
<evidence type="ECO:0000256" key="1">
    <source>
        <dbReference type="ARBA" id="ARBA00012186"/>
    </source>
</evidence>
<dbReference type="InterPro" id="IPR026489">
    <property type="entry name" value="CXC_dom"/>
</dbReference>
<dbReference type="SMART" id="SM01114">
    <property type="entry name" value="CXC"/>
    <property type="match status" value="1"/>
</dbReference>
<dbReference type="FunFam" id="2.170.270.10:FF:000001">
    <property type="entry name" value="Putative histone-lysine N-methyltransferase EZH2"/>
    <property type="match status" value="1"/>
</dbReference>
<dbReference type="InterPro" id="IPR041355">
    <property type="entry name" value="Pre-SET_CXC"/>
</dbReference>
<feature type="domain" description="SET" evidence="8">
    <location>
        <begin position="539"/>
        <end position="654"/>
    </location>
</feature>
<dbReference type="GO" id="GO:0031507">
    <property type="term" value="P:heterochromatin formation"/>
    <property type="evidence" value="ECO:0007669"/>
    <property type="project" value="TreeGrafter"/>
</dbReference>
<evidence type="ECO:0000259" key="8">
    <source>
        <dbReference type="PROSITE" id="PS50280"/>
    </source>
</evidence>
<name>A0A177B137_9BILA</name>
<keyword evidence="11" id="KW-1185">Reference proteome</keyword>
<dbReference type="SUPFAM" id="SSF82199">
    <property type="entry name" value="SET domain"/>
    <property type="match status" value="1"/>
</dbReference>
<dbReference type="InterPro" id="IPR046341">
    <property type="entry name" value="SET_dom_sf"/>
</dbReference>
<evidence type="ECO:0000256" key="2">
    <source>
        <dbReference type="ARBA" id="ARBA00022603"/>
    </source>
</evidence>
<dbReference type="InterPro" id="IPR045318">
    <property type="entry name" value="EZH1/2-like"/>
</dbReference>
<keyword evidence="5" id="KW-0805">Transcription regulation</keyword>
<evidence type="ECO:0000256" key="3">
    <source>
        <dbReference type="ARBA" id="ARBA00022679"/>
    </source>
</evidence>
<dbReference type="AlphaFoldDB" id="A0A177B137"/>
<dbReference type="EC" id="2.1.1.356" evidence="1"/>
<dbReference type="InterPro" id="IPR033467">
    <property type="entry name" value="Tesmin/TSO1-like_CXC"/>
</dbReference>
<comment type="caution">
    <text evidence="10">The sequence shown here is derived from an EMBL/GenBank/DDBJ whole genome shotgun (WGS) entry which is preliminary data.</text>
</comment>
<dbReference type="GO" id="GO:0003682">
    <property type="term" value="F:chromatin binding"/>
    <property type="evidence" value="ECO:0007669"/>
    <property type="project" value="TreeGrafter"/>
</dbReference>
<comment type="catalytic activity">
    <reaction evidence="7">
        <text>L-lysyl(27)-[histone H3] + 3 S-adenosyl-L-methionine = N(6),N(6),N(6)-trimethyl-L-lysyl(27)-[histone H3] + 3 S-adenosyl-L-homocysteine + 3 H(+)</text>
        <dbReference type="Rhea" id="RHEA:60292"/>
        <dbReference type="Rhea" id="RHEA-COMP:15535"/>
        <dbReference type="Rhea" id="RHEA-COMP:15548"/>
        <dbReference type="ChEBI" id="CHEBI:15378"/>
        <dbReference type="ChEBI" id="CHEBI:29969"/>
        <dbReference type="ChEBI" id="CHEBI:57856"/>
        <dbReference type="ChEBI" id="CHEBI:59789"/>
        <dbReference type="ChEBI" id="CHEBI:61961"/>
        <dbReference type="EC" id="2.1.1.356"/>
    </reaction>
</comment>
<organism evidence="10 11">
    <name type="scientific">Intoshia linei</name>
    <dbReference type="NCBI Taxonomy" id="1819745"/>
    <lineage>
        <taxon>Eukaryota</taxon>
        <taxon>Metazoa</taxon>
        <taxon>Spiralia</taxon>
        <taxon>Lophotrochozoa</taxon>
        <taxon>Mesozoa</taxon>
        <taxon>Orthonectida</taxon>
        <taxon>Rhopaluridae</taxon>
        <taxon>Intoshia</taxon>
    </lineage>
</organism>
<evidence type="ECO:0000313" key="11">
    <source>
        <dbReference type="Proteomes" id="UP000078046"/>
    </source>
</evidence>
<gene>
    <name evidence="10" type="ORF">A3Q56_05126</name>
</gene>
<evidence type="ECO:0000313" key="10">
    <source>
        <dbReference type="EMBL" id="OAF67154.1"/>
    </source>
</evidence>
<dbReference type="GO" id="GO:0140951">
    <property type="term" value="F:histone H3K27 trimethyltransferase activity"/>
    <property type="evidence" value="ECO:0007669"/>
    <property type="project" value="UniProtKB-EC"/>
</dbReference>
<dbReference type="Pfam" id="PF00856">
    <property type="entry name" value="SET"/>
    <property type="match status" value="1"/>
</dbReference>
<dbReference type="Proteomes" id="UP000078046">
    <property type="component" value="Unassembled WGS sequence"/>
</dbReference>
<dbReference type="EMBL" id="LWCA01000734">
    <property type="protein sequence ID" value="OAF67154.1"/>
    <property type="molecule type" value="Genomic_DNA"/>
</dbReference>
<dbReference type="CDD" id="cd10519">
    <property type="entry name" value="SET_EZH"/>
    <property type="match status" value="1"/>
</dbReference>
<feature type="domain" description="CXC" evidence="9">
    <location>
        <begin position="428"/>
        <end position="534"/>
    </location>
</feature>
<dbReference type="GO" id="GO:0032259">
    <property type="term" value="P:methylation"/>
    <property type="evidence" value="ECO:0007669"/>
    <property type="project" value="UniProtKB-KW"/>
</dbReference>
<dbReference type="PROSITE" id="PS50280">
    <property type="entry name" value="SET"/>
    <property type="match status" value="1"/>
</dbReference>
<dbReference type="Gene3D" id="2.170.270.10">
    <property type="entry name" value="SET domain"/>
    <property type="match status" value="1"/>
</dbReference>
<dbReference type="OrthoDB" id="6141102at2759"/>
<dbReference type="Pfam" id="PF18264">
    <property type="entry name" value="preSET_CXC"/>
    <property type="match status" value="1"/>
</dbReference>
<dbReference type="GO" id="GO:0005634">
    <property type="term" value="C:nucleus"/>
    <property type="evidence" value="ECO:0007669"/>
    <property type="project" value="TreeGrafter"/>
</dbReference>
<evidence type="ECO:0000256" key="6">
    <source>
        <dbReference type="ARBA" id="ARBA00023163"/>
    </source>
</evidence>
<evidence type="ECO:0000256" key="4">
    <source>
        <dbReference type="ARBA" id="ARBA00022691"/>
    </source>
</evidence>
<proteinExistence type="predicted"/>
<dbReference type="PANTHER" id="PTHR45747:SF4">
    <property type="entry name" value="HISTONE-LYSINE N-METHYLTRANSFERASE E(Z)"/>
    <property type="match status" value="1"/>
</dbReference>
<keyword evidence="2" id="KW-0489">Methyltransferase</keyword>
<dbReference type="SMART" id="SM00317">
    <property type="entry name" value="SET"/>
    <property type="match status" value="1"/>
</dbReference>
<dbReference type="PANTHER" id="PTHR45747">
    <property type="entry name" value="HISTONE-LYSINE N-METHYLTRANSFERASE E(Z)"/>
    <property type="match status" value="1"/>
</dbReference>
<evidence type="ECO:0000256" key="5">
    <source>
        <dbReference type="ARBA" id="ARBA00023015"/>
    </source>
</evidence>